<dbReference type="PANTHER" id="PTHR10696">
    <property type="entry name" value="GAMMA-BUTYROBETAINE HYDROXYLASE-RELATED"/>
    <property type="match status" value="1"/>
</dbReference>
<comment type="cofactor">
    <cofactor evidence="2">
        <name>L-ascorbate</name>
        <dbReference type="ChEBI" id="CHEBI:38290"/>
    </cofactor>
</comment>
<evidence type="ECO:0000256" key="7">
    <source>
        <dbReference type="ARBA" id="ARBA00022964"/>
    </source>
</evidence>
<accession>W8C2Q3</accession>
<feature type="domain" description="TauD/TfdA-like" evidence="10">
    <location>
        <begin position="147"/>
        <end position="392"/>
    </location>
</feature>
<dbReference type="Pfam" id="PF06155">
    <property type="entry name" value="GBBH-like_N"/>
    <property type="match status" value="1"/>
</dbReference>
<dbReference type="SUPFAM" id="SSF51197">
    <property type="entry name" value="Clavaminate synthase-like"/>
    <property type="match status" value="1"/>
</dbReference>
<dbReference type="InterPro" id="IPR050411">
    <property type="entry name" value="AlphaKG_dependent_hydroxylases"/>
</dbReference>
<evidence type="ECO:0000256" key="8">
    <source>
        <dbReference type="ARBA" id="ARBA00023002"/>
    </source>
</evidence>
<dbReference type="CDD" id="cd00250">
    <property type="entry name" value="CAS_like"/>
    <property type="match status" value="1"/>
</dbReference>
<protein>
    <submittedName>
        <fullName evidence="12">Gamma-butyrobetaine dioxygenase</fullName>
    </submittedName>
</protein>
<keyword evidence="7 12" id="KW-0223">Dioxygenase</keyword>
<evidence type="ECO:0000256" key="1">
    <source>
        <dbReference type="ARBA" id="ARBA00001954"/>
    </source>
</evidence>
<keyword evidence="8" id="KW-0560">Oxidoreductase</keyword>
<evidence type="ECO:0000256" key="6">
    <source>
        <dbReference type="ARBA" id="ARBA00022873"/>
    </source>
</evidence>
<dbReference type="UniPathway" id="UPA00118"/>
<dbReference type="GO" id="GO:0016706">
    <property type="term" value="F:2-oxoglutarate-dependent dioxygenase activity"/>
    <property type="evidence" value="ECO:0007669"/>
    <property type="project" value="UniProtKB-ARBA"/>
</dbReference>
<evidence type="ECO:0000256" key="4">
    <source>
        <dbReference type="ARBA" id="ARBA00008654"/>
    </source>
</evidence>
<dbReference type="InterPro" id="IPR003819">
    <property type="entry name" value="TauD/TfdA-like"/>
</dbReference>
<dbReference type="InterPro" id="IPR010376">
    <property type="entry name" value="GBBH-like_N"/>
</dbReference>
<feature type="domain" description="Gamma-butyrobetaine hydroxylase-like N-terminal" evidence="11">
    <location>
        <begin position="49"/>
        <end position="115"/>
    </location>
</feature>
<dbReference type="EMBL" id="GAMC01003062">
    <property type="protein sequence ID" value="JAC03494.1"/>
    <property type="molecule type" value="mRNA"/>
</dbReference>
<sequence length="416" mass="49060">MFTRQLNRNLLHFSPAAYRFPLLRRLLSASVTEDNVVVVQQHRCVEPLKFPSVWLRDNCQCSDCFHKNTKSRQGNWKRTNVESRIRSINRHCRQDMVTIEWLDNHKSEFQLQWLRERDFAPSSRNRYIEEIYKPGYQLWSKSDFSKVLRTFEFQDVMGSDEVLLAWLESLAVQGFSIIKNSSHDVTVARQLADRIGFIKRTTYGEEFEVKSKDDARNYAYMMTPLPLHTDLPYYEYKAGINILHCYVQSQSNGGSNIMTDGFYIAERMRKEFPKMYEILVKTPVDWCDIGQDGELAFHNIWRAPTICLDVDGRYHRINENSTKRDSHFTVAIEQVVPWYEAYDKFIELAYEEAVEFKTTPGDVFIFNNLRMLHGRTAYEDSPENKRHLIGAYVDWDIIYSKIRILRAQKANTCNSK</sequence>
<gene>
    <name evidence="12" type="primary">BODG</name>
</gene>
<evidence type="ECO:0000256" key="3">
    <source>
        <dbReference type="ARBA" id="ARBA00005022"/>
    </source>
</evidence>
<keyword evidence="9" id="KW-0408">Iron</keyword>
<evidence type="ECO:0000256" key="2">
    <source>
        <dbReference type="ARBA" id="ARBA00001961"/>
    </source>
</evidence>
<dbReference type="GO" id="GO:0046872">
    <property type="term" value="F:metal ion binding"/>
    <property type="evidence" value="ECO:0007669"/>
    <property type="project" value="UniProtKB-KW"/>
</dbReference>
<evidence type="ECO:0000259" key="10">
    <source>
        <dbReference type="Pfam" id="PF02668"/>
    </source>
</evidence>
<dbReference type="PANTHER" id="PTHR10696:SF33">
    <property type="entry name" value="GAMMA-BUTYROBETAINE DIOXYGENASE"/>
    <property type="match status" value="1"/>
</dbReference>
<proteinExistence type="evidence at transcript level"/>
<evidence type="ECO:0000256" key="5">
    <source>
        <dbReference type="ARBA" id="ARBA00022723"/>
    </source>
</evidence>
<dbReference type="FunFam" id="3.30.2020.30:FF:000002">
    <property type="entry name" value="Putative gamma-butyrobetaine dioxygenase"/>
    <property type="match status" value="1"/>
</dbReference>
<reference evidence="12" key="2">
    <citation type="journal article" date="2014" name="BMC Genomics">
        <title>A genomic perspective to assessing quality of mass-reared SIT flies used in Mediterranean fruit fly (Ceratitis capitata) eradication in California.</title>
        <authorList>
            <person name="Calla B."/>
            <person name="Hall B."/>
            <person name="Hou S."/>
            <person name="Geib S.M."/>
        </authorList>
    </citation>
    <scope>NUCLEOTIDE SEQUENCE</scope>
</reference>
<dbReference type="GO" id="GO:0045329">
    <property type="term" value="P:carnitine biosynthetic process"/>
    <property type="evidence" value="ECO:0007669"/>
    <property type="project" value="UniProtKB-UniPathway"/>
</dbReference>
<dbReference type="Pfam" id="PF02668">
    <property type="entry name" value="TauD"/>
    <property type="match status" value="1"/>
</dbReference>
<dbReference type="OrthoDB" id="406634at2759"/>
<dbReference type="FunFam" id="3.60.130.10:FF:000001">
    <property type="entry name" value="Trimethyllysine dioxygenase, mitochondrial"/>
    <property type="match status" value="1"/>
</dbReference>
<dbReference type="InterPro" id="IPR038492">
    <property type="entry name" value="GBBH-like_N_sf"/>
</dbReference>
<dbReference type="KEGG" id="ccat:101456801"/>
<comment type="pathway">
    <text evidence="3">Amine and polyamine biosynthesis; carnitine biosynthesis.</text>
</comment>
<evidence type="ECO:0000259" key="11">
    <source>
        <dbReference type="Pfam" id="PF06155"/>
    </source>
</evidence>
<organism evidence="12">
    <name type="scientific">Ceratitis capitata</name>
    <name type="common">Mediterranean fruit fly</name>
    <name type="synonym">Tephritis capitata</name>
    <dbReference type="NCBI Taxonomy" id="7213"/>
    <lineage>
        <taxon>Eukaryota</taxon>
        <taxon>Metazoa</taxon>
        <taxon>Ecdysozoa</taxon>
        <taxon>Arthropoda</taxon>
        <taxon>Hexapoda</taxon>
        <taxon>Insecta</taxon>
        <taxon>Pterygota</taxon>
        <taxon>Neoptera</taxon>
        <taxon>Endopterygota</taxon>
        <taxon>Diptera</taxon>
        <taxon>Brachycera</taxon>
        <taxon>Muscomorpha</taxon>
        <taxon>Tephritoidea</taxon>
        <taxon>Tephritidae</taxon>
        <taxon>Ceratitis</taxon>
        <taxon>Ceratitis</taxon>
    </lineage>
</organism>
<dbReference type="Gene3D" id="3.60.130.10">
    <property type="entry name" value="Clavaminate synthase-like"/>
    <property type="match status" value="1"/>
</dbReference>
<comment type="similarity">
    <text evidence="4">Belongs to the gamma-BBH/TMLD family.</text>
</comment>
<evidence type="ECO:0000313" key="12">
    <source>
        <dbReference type="EMBL" id="JAC03494.1"/>
    </source>
</evidence>
<dbReference type="EMBL" id="GAMC01003064">
    <property type="protein sequence ID" value="JAC03492.1"/>
    <property type="molecule type" value="mRNA"/>
</dbReference>
<keyword evidence="6" id="KW-0124">Carnitine biosynthesis</keyword>
<name>W8C2Q3_CERCA</name>
<dbReference type="AlphaFoldDB" id="W8C2Q3"/>
<reference evidence="12" key="1">
    <citation type="submission" date="2013-07" db="EMBL/GenBank/DDBJ databases">
        <authorList>
            <person name="Geib S."/>
        </authorList>
    </citation>
    <scope>NUCLEOTIDE SEQUENCE</scope>
</reference>
<keyword evidence="5" id="KW-0479">Metal-binding</keyword>
<dbReference type="InterPro" id="IPR042098">
    <property type="entry name" value="TauD-like_sf"/>
</dbReference>
<evidence type="ECO:0000256" key="9">
    <source>
        <dbReference type="ARBA" id="ARBA00023004"/>
    </source>
</evidence>
<comment type="cofactor">
    <cofactor evidence="1">
        <name>Fe(2+)</name>
        <dbReference type="ChEBI" id="CHEBI:29033"/>
    </cofactor>
</comment>
<dbReference type="Gene3D" id="3.30.2020.30">
    <property type="match status" value="1"/>
</dbReference>
<dbReference type="GO" id="GO:0005739">
    <property type="term" value="C:mitochondrion"/>
    <property type="evidence" value="ECO:0007669"/>
    <property type="project" value="TreeGrafter"/>
</dbReference>
<dbReference type="GeneID" id="101456801"/>